<accession>A0A2S6BYT2</accession>
<dbReference type="OrthoDB" id="3918848at2759"/>
<feature type="domain" description="Glutaminase A central" evidence="2">
    <location>
        <begin position="318"/>
        <end position="658"/>
    </location>
</feature>
<organism evidence="4 5">
    <name type="scientific">Cercospora berteroae</name>
    <dbReference type="NCBI Taxonomy" id="357750"/>
    <lineage>
        <taxon>Eukaryota</taxon>
        <taxon>Fungi</taxon>
        <taxon>Dikarya</taxon>
        <taxon>Ascomycota</taxon>
        <taxon>Pezizomycotina</taxon>
        <taxon>Dothideomycetes</taxon>
        <taxon>Dothideomycetidae</taxon>
        <taxon>Mycosphaerellales</taxon>
        <taxon>Mycosphaerellaceae</taxon>
        <taxon>Cercospora</taxon>
    </lineage>
</organism>
<evidence type="ECO:0000259" key="3">
    <source>
        <dbReference type="Pfam" id="PF17168"/>
    </source>
</evidence>
<feature type="chain" id="PRO_5015726680" description="Glutaminase" evidence="1">
    <location>
        <begin position="17"/>
        <end position="688"/>
    </location>
</feature>
<dbReference type="AlphaFoldDB" id="A0A2S6BYT2"/>
<keyword evidence="1" id="KW-0732">Signal</keyword>
<dbReference type="InterPro" id="IPR052743">
    <property type="entry name" value="Glutaminase_GtaA"/>
</dbReference>
<name>A0A2S6BYT2_9PEZI</name>
<sequence length="688" mass="76086">MWFPAFLLSAIPLVHGSSAQLPSFPLAVKTPYLSAWLPRNQAHDVPSAQPEFWKGQPLTWKILARVNNATVALFGCPDDDIARANQSAISYTATHTLITLQAPESAIQFHLDFFSPVSTTDFARQSIPYSYLTVSVEGATDKDEIHVLTAIDETWSAQPGRMVMEWLEGHHSQSFIIKNYHQSHASEDDDDMATWGRMVLSSNMSVHTSYQSAPRTEILTQFSAHGRLSFQTDGYAEGHLIAFAHHFVDFASSSVTFAIGLQQDLNGFFGEEYETLYFEPMWPETEDVVDHFFADEADARRESAELDRQVREIGERWSPEYADLLESTIRQIWGTIHISIPWGEKETSYHIGFMKALSAGGHVSTVPDLLISTLPALYVLAPDYIPLLLAPVLNMTMQWQEDYAVRDIGKHFPNATGPTVHDKDASPVQQTSALLTMVYATKKLSEKANWTKVFLPTLQKCADYLVQHGQYPLAEPSVFDNSESRANQTLLSISAVIGLKSFAALSGLSNYSDIADVYASTALQLGTDSDQTHFIFHFGGDSSSWISAWPLAYDRLLDLEAFPESVYSMQSRWYETVIQPHGLQYSSATNHTVAQLAMMVAAVSSEKVRGSIVKSLHHTLMSSIASVPGPNSWPISGPDAGKKSLTQAQAAVGGYWMLAAVNMSTEKDMFVNIHQQAFLGGGGDQVPV</sequence>
<feature type="signal peptide" evidence="1">
    <location>
        <begin position="1"/>
        <end position="16"/>
    </location>
</feature>
<evidence type="ECO:0000256" key="1">
    <source>
        <dbReference type="SAM" id="SignalP"/>
    </source>
</evidence>
<dbReference type="Pfam" id="PF17168">
    <property type="entry name" value="DUF5127"/>
    <property type="match status" value="1"/>
</dbReference>
<dbReference type="InterPro" id="IPR032514">
    <property type="entry name" value="GtaA_central"/>
</dbReference>
<gene>
    <name evidence="4" type="ORF">CBER1_10598</name>
</gene>
<evidence type="ECO:0000313" key="4">
    <source>
        <dbReference type="EMBL" id="PPJ52643.1"/>
    </source>
</evidence>
<dbReference type="PANTHER" id="PTHR31987:SF14">
    <property type="entry name" value="PUTATIVE (AFU_ORTHOLOGUE AFUA_6G09910)-RELATED"/>
    <property type="match status" value="1"/>
</dbReference>
<dbReference type="Pfam" id="PF16335">
    <property type="entry name" value="GtaA_6_Hairpin"/>
    <property type="match status" value="1"/>
</dbReference>
<dbReference type="STRING" id="357750.A0A2S6BYT2"/>
<protein>
    <recommendedName>
        <fullName evidence="6">Glutaminase</fullName>
    </recommendedName>
</protein>
<evidence type="ECO:0000313" key="5">
    <source>
        <dbReference type="Proteomes" id="UP000237631"/>
    </source>
</evidence>
<keyword evidence="5" id="KW-1185">Reference proteome</keyword>
<dbReference type="EMBL" id="PNEN01001677">
    <property type="protein sequence ID" value="PPJ52643.1"/>
    <property type="molecule type" value="Genomic_DNA"/>
</dbReference>
<dbReference type="PANTHER" id="PTHR31987">
    <property type="entry name" value="GLUTAMINASE A-RELATED"/>
    <property type="match status" value="1"/>
</dbReference>
<evidence type="ECO:0000259" key="2">
    <source>
        <dbReference type="Pfam" id="PF16335"/>
    </source>
</evidence>
<evidence type="ECO:0008006" key="6">
    <source>
        <dbReference type="Google" id="ProtNLM"/>
    </source>
</evidence>
<feature type="domain" description="Glutaminase A N-terminal" evidence="3">
    <location>
        <begin position="94"/>
        <end position="311"/>
    </location>
</feature>
<dbReference type="Proteomes" id="UP000237631">
    <property type="component" value="Unassembled WGS sequence"/>
</dbReference>
<proteinExistence type="predicted"/>
<dbReference type="InterPro" id="IPR033433">
    <property type="entry name" value="GtaA_N"/>
</dbReference>
<reference evidence="5" key="1">
    <citation type="journal article" date="2017" name="bioRxiv">
        <title>Conservation of a gene cluster reveals novel cercosporin biosynthetic mechanisms and extends production to the genus Colletotrichum.</title>
        <authorList>
            <person name="de Jonge R."/>
            <person name="Ebert M.K."/>
            <person name="Huitt-Roehl C.R."/>
            <person name="Pal P."/>
            <person name="Suttle J.C."/>
            <person name="Spanner R.E."/>
            <person name="Neubauer J.D."/>
            <person name="Jurick W.M.II."/>
            <person name="Stott K.A."/>
            <person name="Secor G.A."/>
            <person name="Thomma B.P.H.J."/>
            <person name="Van de Peer Y."/>
            <person name="Townsend C.A."/>
            <person name="Bolton M.D."/>
        </authorList>
    </citation>
    <scope>NUCLEOTIDE SEQUENCE [LARGE SCALE GENOMIC DNA]</scope>
    <source>
        <strain evidence="5">CBS538.71</strain>
    </source>
</reference>
<comment type="caution">
    <text evidence="4">The sequence shown here is derived from an EMBL/GenBank/DDBJ whole genome shotgun (WGS) entry which is preliminary data.</text>
</comment>